<gene>
    <name evidence="5" type="ORF">HMPREF9699_01728</name>
</gene>
<sequence length="210" mass="24904">MRDKCVIFDLDDTLMYEIDYLKSAYQEIAKKISIDEYDAMISLYRQGKDVFLYLEQKFGIEKQILLNMYREHFPNIVLTNDTLEVLNSLHNKGYILGLITDGRSVTQRNKIKALGIENFFSEIVISEEFGTEKPNRKNYEIFHQYSVKDYFYIGDNIKKDFITPNCLGWKTICLLNQGYNIHSQDFEKFTEEYQPHYKIKNIKKVLSIIL</sequence>
<dbReference type="InterPro" id="IPR051400">
    <property type="entry name" value="HAD-like_hydrolase"/>
</dbReference>
<dbReference type="InterPro" id="IPR041492">
    <property type="entry name" value="HAD_2"/>
</dbReference>
<dbReference type="PANTHER" id="PTHR46470:SF2">
    <property type="entry name" value="GLYCERALDEHYDE 3-PHOSPHATE PHOSPHATASE"/>
    <property type="match status" value="1"/>
</dbReference>
<dbReference type="SUPFAM" id="SSF56784">
    <property type="entry name" value="HAD-like"/>
    <property type="match status" value="1"/>
</dbReference>
<evidence type="ECO:0000313" key="5">
    <source>
        <dbReference type="EMBL" id="EKB55414.1"/>
    </source>
</evidence>
<protein>
    <submittedName>
        <fullName evidence="5">HAD hydrolase, family IA</fullName>
    </submittedName>
</protein>
<dbReference type="InterPro" id="IPR036412">
    <property type="entry name" value="HAD-like_sf"/>
</dbReference>
<dbReference type="NCBIfam" id="TIGR01549">
    <property type="entry name" value="HAD-SF-IA-v1"/>
    <property type="match status" value="1"/>
</dbReference>
<name>K1MHD6_9FLAO</name>
<dbReference type="InterPro" id="IPR023214">
    <property type="entry name" value="HAD_sf"/>
</dbReference>
<dbReference type="Gene3D" id="1.10.150.520">
    <property type="match status" value="1"/>
</dbReference>
<dbReference type="Gene3D" id="3.40.50.1000">
    <property type="entry name" value="HAD superfamily/HAD-like"/>
    <property type="match status" value="1"/>
</dbReference>
<evidence type="ECO:0000313" key="6">
    <source>
        <dbReference type="Proteomes" id="UP000006085"/>
    </source>
</evidence>
<accession>K1MHD6</accession>
<dbReference type="GO" id="GO:0016791">
    <property type="term" value="F:phosphatase activity"/>
    <property type="evidence" value="ECO:0007669"/>
    <property type="project" value="TreeGrafter"/>
</dbReference>
<dbReference type="GO" id="GO:0044281">
    <property type="term" value="P:small molecule metabolic process"/>
    <property type="evidence" value="ECO:0007669"/>
    <property type="project" value="UniProtKB-ARBA"/>
</dbReference>
<dbReference type="Pfam" id="PF13419">
    <property type="entry name" value="HAD_2"/>
    <property type="match status" value="1"/>
</dbReference>
<dbReference type="InterPro" id="IPR006439">
    <property type="entry name" value="HAD-SF_hydro_IA"/>
</dbReference>
<dbReference type="PATRIC" id="fig|883096.3.peg.1779"/>
<evidence type="ECO:0000256" key="2">
    <source>
        <dbReference type="ARBA" id="ARBA00022723"/>
    </source>
</evidence>
<dbReference type="GO" id="GO:0046872">
    <property type="term" value="F:metal ion binding"/>
    <property type="evidence" value="ECO:0007669"/>
    <property type="project" value="UniProtKB-KW"/>
</dbReference>
<dbReference type="SFLD" id="SFLDG01129">
    <property type="entry name" value="C1.5:_HAD__Beta-PGM__Phosphata"/>
    <property type="match status" value="1"/>
</dbReference>
<organism evidence="5 6">
    <name type="scientific">Bergeyella zoohelcum ATCC 43767</name>
    <dbReference type="NCBI Taxonomy" id="883096"/>
    <lineage>
        <taxon>Bacteria</taxon>
        <taxon>Pseudomonadati</taxon>
        <taxon>Bacteroidota</taxon>
        <taxon>Flavobacteriia</taxon>
        <taxon>Flavobacteriales</taxon>
        <taxon>Weeksellaceae</taxon>
        <taxon>Bergeyella</taxon>
    </lineage>
</organism>
<dbReference type="eggNOG" id="COG1011">
    <property type="taxonomic scope" value="Bacteria"/>
</dbReference>
<evidence type="ECO:0000256" key="3">
    <source>
        <dbReference type="ARBA" id="ARBA00022801"/>
    </source>
</evidence>
<dbReference type="HOGENOM" id="CLU_045011_8_3_10"/>
<keyword evidence="3 5" id="KW-0378">Hydrolase</keyword>
<comment type="caution">
    <text evidence="5">The sequence shown here is derived from an EMBL/GenBank/DDBJ whole genome shotgun (WGS) entry which is preliminary data.</text>
</comment>
<dbReference type="STRING" id="883096.HMPREF9699_01728"/>
<keyword evidence="6" id="KW-1185">Reference proteome</keyword>
<dbReference type="Proteomes" id="UP000006085">
    <property type="component" value="Unassembled WGS sequence"/>
</dbReference>
<evidence type="ECO:0000256" key="1">
    <source>
        <dbReference type="ARBA" id="ARBA00001946"/>
    </source>
</evidence>
<dbReference type="SFLD" id="SFLDS00003">
    <property type="entry name" value="Haloacid_Dehalogenase"/>
    <property type="match status" value="1"/>
</dbReference>
<dbReference type="EMBL" id="AGYA01000028">
    <property type="protein sequence ID" value="EKB55414.1"/>
    <property type="molecule type" value="Genomic_DNA"/>
</dbReference>
<evidence type="ECO:0000256" key="4">
    <source>
        <dbReference type="ARBA" id="ARBA00022842"/>
    </source>
</evidence>
<comment type="cofactor">
    <cofactor evidence="1">
        <name>Mg(2+)</name>
        <dbReference type="ChEBI" id="CHEBI:18420"/>
    </cofactor>
</comment>
<dbReference type="RefSeq" id="WP_002664147.1">
    <property type="nucleotide sequence ID" value="NZ_JH932293.1"/>
</dbReference>
<keyword evidence="4" id="KW-0460">Magnesium</keyword>
<keyword evidence="2" id="KW-0479">Metal-binding</keyword>
<dbReference type="AlphaFoldDB" id="K1MHD6"/>
<proteinExistence type="predicted"/>
<dbReference type="OrthoDB" id="9809962at2"/>
<reference evidence="5 6" key="1">
    <citation type="submission" date="2012-07" db="EMBL/GenBank/DDBJ databases">
        <title>The Genome Sequence of Bergeyella zoohelcum ATCC 43767.</title>
        <authorList>
            <consortium name="The Broad Institute Genome Sequencing Platform"/>
            <person name="Earl A."/>
            <person name="Ward D."/>
            <person name="Feldgarden M."/>
            <person name="Gevers D."/>
            <person name="Huys G."/>
            <person name="Walker B."/>
            <person name="Young S.K."/>
            <person name="Zeng Q."/>
            <person name="Gargeya S."/>
            <person name="Fitzgerald M."/>
            <person name="Haas B."/>
            <person name="Abouelleil A."/>
            <person name="Alvarado L."/>
            <person name="Arachchi H.M."/>
            <person name="Berlin A.M."/>
            <person name="Chapman S.B."/>
            <person name="Goldberg J."/>
            <person name="Griggs A."/>
            <person name="Gujja S."/>
            <person name="Hansen M."/>
            <person name="Howarth C."/>
            <person name="Imamovic A."/>
            <person name="Larimer J."/>
            <person name="McCowen C."/>
            <person name="Montmayeur A."/>
            <person name="Murphy C."/>
            <person name="Neiman D."/>
            <person name="Pearson M."/>
            <person name="Priest M."/>
            <person name="Roberts A."/>
            <person name="Saif S."/>
            <person name="Shea T."/>
            <person name="Sisk P."/>
            <person name="Sykes S."/>
            <person name="Wortman J."/>
            <person name="Nusbaum C."/>
            <person name="Birren B."/>
        </authorList>
    </citation>
    <scope>NUCLEOTIDE SEQUENCE [LARGE SCALE GENOMIC DNA]</scope>
    <source>
        <strain evidence="5 6">ATCC 43767</strain>
    </source>
</reference>
<dbReference type="PANTHER" id="PTHR46470">
    <property type="entry name" value="N-ACYLNEURAMINATE-9-PHOSPHATASE"/>
    <property type="match status" value="1"/>
</dbReference>